<dbReference type="InterPro" id="IPR050109">
    <property type="entry name" value="HTH-type_TetR-like_transc_reg"/>
</dbReference>
<proteinExistence type="predicted"/>
<dbReference type="InterPro" id="IPR041490">
    <property type="entry name" value="KstR2_TetR_C"/>
</dbReference>
<dbReference type="RefSeq" id="WP_169595145.1">
    <property type="nucleotide sequence ID" value="NZ_JABBGK010000007.1"/>
</dbReference>
<dbReference type="GO" id="GO:0003700">
    <property type="term" value="F:DNA-binding transcription factor activity"/>
    <property type="evidence" value="ECO:0007669"/>
    <property type="project" value="TreeGrafter"/>
</dbReference>
<dbReference type="PRINTS" id="PR00455">
    <property type="entry name" value="HTHTETR"/>
</dbReference>
<evidence type="ECO:0000259" key="3">
    <source>
        <dbReference type="PROSITE" id="PS50977"/>
    </source>
</evidence>
<dbReference type="SUPFAM" id="SSF46689">
    <property type="entry name" value="Homeodomain-like"/>
    <property type="match status" value="1"/>
</dbReference>
<feature type="DNA-binding region" description="H-T-H motif" evidence="2">
    <location>
        <begin position="50"/>
        <end position="69"/>
    </location>
</feature>
<comment type="caution">
    <text evidence="4">The sequence shown here is derived from an EMBL/GenBank/DDBJ whole genome shotgun (WGS) entry which is preliminary data.</text>
</comment>
<reference evidence="4 5" key="1">
    <citation type="submission" date="2020-04" db="EMBL/GenBank/DDBJ databases">
        <title>Rhizobium sp. S-51 isolated from soil.</title>
        <authorList>
            <person name="Dahal R.H."/>
        </authorList>
    </citation>
    <scope>NUCLEOTIDE SEQUENCE [LARGE SCALE GENOMIC DNA]</scope>
    <source>
        <strain evidence="4 5">S-51</strain>
    </source>
</reference>
<keyword evidence="5" id="KW-1185">Reference proteome</keyword>
<gene>
    <name evidence="4" type="ORF">HHL25_20745</name>
</gene>
<dbReference type="Proteomes" id="UP000541470">
    <property type="component" value="Unassembled WGS sequence"/>
</dbReference>
<feature type="domain" description="HTH tetR-type" evidence="3">
    <location>
        <begin position="27"/>
        <end position="87"/>
    </location>
</feature>
<keyword evidence="1 2" id="KW-0238">DNA-binding</keyword>
<evidence type="ECO:0000313" key="5">
    <source>
        <dbReference type="Proteomes" id="UP000541470"/>
    </source>
</evidence>
<evidence type="ECO:0000256" key="1">
    <source>
        <dbReference type="ARBA" id="ARBA00023125"/>
    </source>
</evidence>
<dbReference type="InterPro" id="IPR036271">
    <property type="entry name" value="Tet_transcr_reg_TetR-rel_C_sf"/>
</dbReference>
<dbReference type="EMBL" id="JABBGK010000007">
    <property type="protein sequence ID" value="NML76568.1"/>
    <property type="molecule type" value="Genomic_DNA"/>
</dbReference>
<evidence type="ECO:0000256" key="2">
    <source>
        <dbReference type="PROSITE-ProRule" id="PRU00335"/>
    </source>
</evidence>
<dbReference type="InterPro" id="IPR001647">
    <property type="entry name" value="HTH_TetR"/>
</dbReference>
<dbReference type="AlphaFoldDB" id="A0A7Y0B038"/>
<accession>A0A7Y0B038</accession>
<protein>
    <submittedName>
        <fullName evidence="4">TetR/AcrR family transcriptional regulator</fullName>
    </submittedName>
</protein>
<name>A0A7Y0B038_9HYPH</name>
<dbReference type="Gene3D" id="1.10.10.60">
    <property type="entry name" value="Homeodomain-like"/>
    <property type="match status" value="1"/>
</dbReference>
<dbReference type="PROSITE" id="PS50977">
    <property type="entry name" value="HTH_TETR_2"/>
    <property type="match status" value="1"/>
</dbReference>
<evidence type="ECO:0000313" key="4">
    <source>
        <dbReference type="EMBL" id="NML76568.1"/>
    </source>
</evidence>
<dbReference type="Pfam" id="PF17932">
    <property type="entry name" value="TetR_C_24"/>
    <property type="match status" value="1"/>
</dbReference>
<dbReference type="GO" id="GO:0000976">
    <property type="term" value="F:transcription cis-regulatory region binding"/>
    <property type="evidence" value="ECO:0007669"/>
    <property type="project" value="TreeGrafter"/>
</dbReference>
<dbReference type="Gene3D" id="1.10.357.10">
    <property type="entry name" value="Tetracycline Repressor, domain 2"/>
    <property type="match status" value="1"/>
</dbReference>
<dbReference type="PANTHER" id="PTHR30055">
    <property type="entry name" value="HTH-TYPE TRANSCRIPTIONAL REGULATOR RUTR"/>
    <property type="match status" value="1"/>
</dbReference>
<dbReference type="InterPro" id="IPR009057">
    <property type="entry name" value="Homeodomain-like_sf"/>
</dbReference>
<dbReference type="SUPFAM" id="SSF48498">
    <property type="entry name" value="Tetracyclin repressor-like, C-terminal domain"/>
    <property type="match status" value="1"/>
</dbReference>
<sequence length="214" mass="24111">MTEGDGQDKTRPLQSRLGGALAQSDLSERHRDILEAAALLFAERGYAATSVRDIGERVGLLGGSLYHYIKSKEALFVRIHDLALQVAEDRIRAAMASIEDPWARLEAACVTMMEIQLDPDSLTMPLMNDFASAPAEIRSRLVEKRDAFEHIFRELIADLPLDPALDRGVYRLLLLTLLNNISGWYRPGRMTPEEIGRQIVRIFRHEADEVTAKR</sequence>
<dbReference type="Pfam" id="PF00440">
    <property type="entry name" value="TetR_N"/>
    <property type="match status" value="1"/>
</dbReference>
<dbReference type="PANTHER" id="PTHR30055:SF226">
    <property type="entry name" value="HTH-TYPE TRANSCRIPTIONAL REGULATOR PKSA"/>
    <property type="match status" value="1"/>
</dbReference>
<organism evidence="4 5">
    <name type="scientific">Rhizobium terricola</name>
    <dbReference type="NCBI Taxonomy" id="2728849"/>
    <lineage>
        <taxon>Bacteria</taxon>
        <taxon>Pseudomonadati</taxon>
        <taxon>Pseudomonadota</taxon>
        <taxon>Alphaproteobacteria</taxon>
        <taxon>Hyphomicrobiales</taxon>
        <taxon>Rhizobiaceae</taxon>
        <taxon>Rhizobium/Agrobacterium group</taxon>
        <taxon>Rhizobium</taxon>
    </lineage>
</organism>